<sequence length="1138" mass="127845">MTQSNHERVGRALELLNVGLRPFVESRMTNTFGKRWNEEVISNLREHQVAELSRKEPRWDTQLLLTIMSEYWQAAFKSVLGFAERNLVSELRDTRNNWAHQKPLSTDDAYRAYDSVQRLLNAVSASKEASEIERQKQELLRLRFESQARQETRKVNTAPLEGKPTNGLLPWREIVTPHPDVTSGRYQLAEFAADLGQVHRGEGSDEYRNPRDFFQRTYLTYGLRQLLVRALQRLNSNGGDPVVDLQTNFGGGKTHSLLALYHLFSGAPLTDLVGIEPLLKEAGVTRPVAAQRAVLVGHALSPSLPRPKPDGCIVRTMWGELAWQLLGRDGYAMVAEADRQGVSPGTDALRDLFQAAAPSLILIDEWVVYVRQLYHINEPLAGGSFDANLSFAQSLTEAAKSVPQTLVVATIPASDSETGGEGGAEATTRLKNIFWRVESPWRPADAEEGFEIVRRRLFQDINDNSLFIARDTVARAFVDFYRTHQQEFPAECRESQYEKRIQNAYPIHPELFDRLYNDWSSIEKFQRTRGVLRLMAKVVHRLWQSGDKSLLILPASVPVGDSEIKPELVKYLEDNWDPVIEKDIDGSHSLSWQLDTESPTLGRYSACRRVARTMYLGSAPTPHNPNKGLSEDRIKLGSSQPGESISTFGDALRRLSDRSSHLYLDGQRYWYSTQPSVARLAQDRAVQYDDDHVYAEIEKRLRPEQQTRADFARVHICPASSVDIADDDPSVRLVILRAQASHARGDKQSKAWQEVESMLDTRGNSPRTNKNTLVFLAADRSRLEELKDAVRQYLAWDSICAESEMLNLEPSALKQAQTKRKGADETVKARIPETYVWLLVPEQEPRQSMNIGEIRLQVQPQNALAVNAGRKLRSEELLITQFAGTRLRSELDSVLWQKKNHVSVKDLLKYFAQYVYLPRLKNSDVLLSAISEGVQAPMWEKETFAYAESWDEERQRYLGLKAGPKAALGSLTSGLVVRAEVAAAQLQADAEELARKQAEQEQKRQQVAEGGYSSPGHGGTPQVVREPGPIAQPETDIGVNAPPYSNGQGSTGQALPHAERQKQRFYGSVKINPRMMAGDAGKIMEEVVKHLTSLSKSGVSVTLEIQAVIPDGIPADIEQVVSENCRTLRFESASFEEE</sequence>
<proteinExistence type="predicted"/>
<evidence type="ECO:0000313" key="4">
    <source>
        <dbReference type="Proteomes" id="UP000290365"/>
    </source>
</evidence>
<protein>
    <submittedName>
        <fullName evidence="3">ATP-binding protein</fullName>
    </submittedName>
</protein>
<feature type="region of interest" description="Disordered" evidence="1">
    <location>
        <begin position="994"/>
        <end position="1058"/>
    </location>
</feature>
<evidence type="ECO:0000313" key="3">
    <source>
        <dbReference type="EMBL" id="QBD80736.1"/>
    </source>
</evidence>
<dbReference type="AlphaFoldDB" id="A0A4P6K017"/>
<dbReference type="OrthoDB" id="9757917at2"/>
<evidence type="ECO:0000256" key="1">
    <source>
        <dbReference type="SAM" id="MobiDB-lite"/>
    </source>
</evidence>
<organism evidence="3 4">
    <name type="scientific">Ktedonosporobacter rubrisoli</name>
    <dbReference type="NCBI Taxonomy" id="2509675"/>
    <lineage>
        <taxon>Bacteria</taxon>
        <taxon>Bacillati</taxon>
        <taxon>Chloroflexota</taxon>
        <taxon>Ktedonobacteria</taxon>
        <taxon>Ktedonobacterales</taxon>
        <taxon>Ktedonosporobacteraceae</taxon>
        <taxon>Ktedonosporobacter</taxon>
    </lineage>
</organism>
<keyword evidence="3" id="KW-0067">ATP-binding</keyword>
<evidence type="ECO:0000259" key="2">
    <source>
        <dbReference type="Pfam" id="PF18731"/>
    </source>
</evidence>
<dbReference type="RefSeq" id="WP_129891798.1">
    <property type="nucleotide sequence ID" value="NZ_CP035758.1"/>
</dbReference>
<feature type="compositionally biased region" description="Basic and acidic residues" evidence="1">
    <location>
        <begin position="994"/>
        <end position="1006"/>
    </location>
</feature>
<accession>A0A4P6K017</accession>
<feature type="compositionally biased region" description="Polar residues" evidence="1">
    <location>
        <begin position="1043"/>
        <end position="1053"/>
    </location>
</feature>
<name>A0A4P6K017_KTERU</name>
<dbReference type="GO" id="GO:0005524">
    <property type="term" value="F:ATP binding"/>
    <property type="evidence" value="ECO:0007669"/>
    <property type="project" value="UniProtKB-KW"/>
</dbReference>
<dbReference type="Proteomes" id="UP000290365">
    <property type="component" value="Chromosome"/>
</dbReference>
<dbReference type="InterPro" id="IPR007555">
    <property type="entry name" value="DUF499"/>
</dbReference>
<keyword evidence="3" id="KW-0547">Nucleotide-binding</keyword>
<dbReference type="EMBL" id="CP035758">
    <property type="protein sequence ID" value="QBD80736.1"/>
    <property type="molecule type" value="Genomic_DNA"/>
</dbReference>
<feature type="domain" description="Swt1-like HEPN" evidence="2">
    <location>
        <begin position="11"/>
        <end position="124"/>
    </location>
</feature>
<dbReference type="Pfam" id="PF04465">
    <property type="entry name" value="DUF499"/>
    <property type="match status" value="1"/>
</dbReference>
<reference evidence="3 4" key="1">
    <citation type="submission" date="2019-01" db="EMBL/GenBank/DDBJ databases">
        <title>Ktedonosporobacter rubrisoli SCAWS-G2.</title>
        <authorList>
            <person name="Huang Y."/>
            <person name="Yan B."/>
        </authorList>
    </citation>
    <scope>NUCLEOTIDE SEQUENCE [LARGE SCALE GENOMIC DNA]</scope>
    <source>
        <strain evidence="3 4">SCAWS-G2</strain>
    </source>
</reference>
<dbReference type="KEGG" id="kbs:EPA93_34115"/>
<dbReference type="InterPro" id="IPR041650">
    <property type="entry name" value="HEPN_Swt1"/>
</dbReference>
<gene>
    <name evidence="3" type="ORF">EPA93_34115</name>
</gene>
<dbReference type="Pfam" id="PF18731">
    <property type="entry name" value="HEPN_Swt1"/>
    <property type="match status" value="1"/>
</dbReference>
<keyword evidence="4" id="KW-1185">Reference proteome</keyword>